<evidence type="ECO:0000313" key="1">
    <source>
        <dbReference type="EMBL" id="HCM30275.1"/>
    </source>
</evidence>
<dbReference type="EMBL" id="DPXL01000003">
    <property type="protein sequence ID" value="HCM30275.1"/>
    <property type="molecule type" value="Genomic_DNA"/>
</dbReference>
<gene>
    <name evidence="1" type="ORF">DIC32_00130</name>
</gene>
<sequence length="122" mass="13382">MATLDVSRVLLDPKLVSRGIICHRTEVDVGSNGRGQKTETTHTFSGVVTSNDGSKMDRRPDGTLIKGAINIHTRFVLSSGDADHQADEITWKGRRYIVSQVLDNTHYGRGFVKAICELKLSG</sequence>
<accession>A0A3D3FXC2</accession>
<comment type="caution">
    <text evidence="1">The sequence shown here is derived from an EMBL/GenBank/DDBJ whole genome shotgun (WGS) entry which is preliminary data.</text>
</comment>
<protein>
    <recommendedName>
        <fullName evidence="3">Head-tail adaptor protein</fullName>
    </recommendedName>
</protein>
<evidence type="ECO:0008006" key="3">
    <source>
        <dbReference type="Google" id="ProtNLM"/>
    </source>
</evidence>
<name>A0A3D3FXC2_ACIRA</name>
<dbReference type="Proteomes" id="UP000262257">
    <property type="component" value="Unassembled WGS sequence"/>
</dbReference>
<organism evidence="1 2">
    <name type="scientific">Acinetobacter radioresistens</name>
    <dbReference type="NCBI Taxonomy" id="40216"/>
    <lineage>
        <taxon>Bacteria</taxon>
        <taxon>Pseudomonadati</taxon>
        <taxon>Pseudomonadota</taxon>
        <taxon>Gammaproteobacteria</taxon>
        <taxon>Moraxellales</taxon>
        <taxon>Moraxellaceae</taxon>
        <taxon>Acinetobacter</taxon>
    </lineage>
</organism>
<reference evidence="1 2" key="1">
    <citation type="journal article" date="2018" name="Nat. Biotechnol.">
        <title>A standardized bacterial taxonomy based on genome phylogeny substantially revises the tree of life.</title>
        <authorList>
            <person name="Parks D.H."/>
            <person name="Chuvochina M."/>
            <person name="Waite D.W."/>
            <person name="Rinke C."/>
            <person name="Skarshewski A."/>
            <person name="Chaumeil P.A."/>
            <person name="Hugenholtz P."/>
        </authorList>
    </citation>
    <scope>NUCLEOTIDE SEQUENCE [LARGE SCALE GENOMIC DNA]</scope>
    <source>
        <strain evidence="1">UBA10045</strain>
    </source>
</reference>
<evidence type="ECO:0000313" key="2">
    <source>
        <dbReference type="Proteomes" id="UP000262257"/>
    </source>
</evidence>
<dbReference type="AlphaFoldDB" id="A0A3D3FXC2"/>
<proteinExistence type="predicted"/>